<dbReference type="InterPro" id="IPR003812">
    <property type="entry name" value="Fido"/>
</dbReference>
<dbReference type="OrthoDB" id="9814400at2"/>
<evidence type="ECO:0000256" key="4">
    <source>
        <dbReference type="SAM" id="Coils"/>
    </source>
</evidence>
<feature type="active site" evidence="1">
    <location>
        <position position="198"/>
    </location>
</feature>
<comment type="caution">
    <text evidence="6">The sequence shown here is derived from an EMBL/GenBank/DDBJ whole genome shotgun (WGS) entry which is preliminary data.</text>
</comment>
<evidence type="ECO:0000256" key="2">
    <source>
        <dbReference type="PIRSR" id="PIRSR640198-2"/>
    </source>
</evidence>
<gene>
    <name evidence="6" type="ORF">CLV84_4341</name>
</gene>
<dbReference type="RefSeq" id="WP_104421894.1">
    <property type="nucleotide sequence ID" value="NZ_PTJC01000012.1"/>
</dbReference>
<evidence type="ECO:0000259" key="5">
    <source>
        <dbReference type="PROSITE" id="PS51459"/>
    </source>
</evidence>
<dbReference type="PROSITE" id="PS51459">
    <property type="entry name" value="FIDO"/>
    <property type="match status" value="1"/>
</dbReference>
<accession>A0A2S6HZN6</accession>
<evidence type="ECO:0000256" key="3">
    <source>
        <dbReference type="PIRSR" id="PIRSR640198-3"/>
    </source>
</evidence>
<dbReference type="AlphaFoldDB" id="A0A2S6HZN6"/>
<proteinExistence type="predicted"/>
<name>A0A2S6HZN6_9BACT</name>
<dbReference type="Pfam" id="PF02661">
    <property type="entry name" value="Fic"/>
    <property type="match status" value="1"/>
</dbReference>
<feature type="site" description="Important for autoinhibition of adenylyltransferase activity" evidence="3">
    <location>
        <position position="59"/>
    </location>
</feature>
<evidence type="ECO:0000256" key="1">
    <source>
        <dbReference type="PIRSR" id="PIRSR640198-1"/>
    </source>
</evidence>
<feature type="coiled-coil region" evidence="4">
    <location>
        <begin position="266"/>
        <end position="293"/>
    </location>
</feature>
<evidence type="ECO:0000313" key="7">
    <source>
        <dbReference type="Proteomes" id="UP000237662"/>
    </source>
</evidence>
<keyword evidence="2" id="KW-0067">ATP-binding</keyword>
<feature type="binding site" evidence="2">
    <location>
        <begin position="240"/>
        <end position="241"/>
    </location>
    <ligand>
        <name>ATP</name>
        <dbReference type="ChEBI" id="CHEBI:30616"/>
    </ligand>
</feature>
<organism evidence="6 7">
    <name type="scientific">Neolewinella xylanilytica</name>
    <dbReference type="NCBI Taxonomy" id="1514080"/>
    <lineage>
        <taxon>Bacteria</taxon>
        <taxon>Pseudomonadati</taxon>
        <taxon>Bacteroidota</taxon>
        <taxon>Saprospiria</taxon>
        <taxon>Saprospirales</taxon>
        <taxon>Lewinellaceae</taxon>
        <taxon>Neolewinella</taxon>
    </lineage>
</organism>
<dbReference type="InterPro" id="IPR036390">
    <property type="entry name" value="WH_DNA-bd_sf"/>
</dbReference>
<dbReference type="InterPro" id="IPR036597">
    <property type="entry name" value="Fido-like_dom_sf"/>
</dbReference>
<dbReference type="Gene3D" id="1.10.3290.10">
    <property type="entry name" value="Fido-like domain"/>
    <property type="match status" value="1"/>
</dbReference>
<dbReference type="EMBL" id="PTJC01000012">
    <property type="protein sequence ID" value="PPK83795.1"/>
    <property type="molecule type" value="Genomic_DNA"/>
</dbReference>
<keyword evidence="4" id="KW-0175">Coiled coil</keyword>
<dbReference type="GO" id="GO:0005524">
    <property type="term" value="F:ATP binding"/>
    <property type="evidence" value="ECO:0007669"/>
    <property type="project" value="UniProtKB-KW"/>
</dbReference>
<protein>
    <submittedName>
        <fullName evidence="6">Fic family protein</fullName>
    </submittedName>
</protein>
<dbReference type="Proteomes" id="UP000237662">
    <property type="component" value="Unassembled WGS sequence"/>
</dbReference>
<feature type="domain" description="Fido" evidence="5">
    <location>
        <begin position="107"/>
        <end position="267"/>
    </location>
</feature>
<dbReference type="PANTHER" id="PTHR13504:SF38">
    <property type="entry name" value="FIDO DOMAIN-CONTAINING PROTEIN"/>
    <property type="match status" value="1"/>
</dbReference>
<evidence type="ECO:0000313" key="6">
    <source>
        <dbReference type="EMBL" id="PPK83795.1"/>
    </source>
</evidence>
<feature type="binding site" evidence="2">
    <location>
        <begin position="202"/>
        <end position="209"/>
    </location>
    <ligand>
        <name>ATP</name>
        <dbReference type="ChEBI" id="CHEBI:30616"/>
    </ligand>
</feature>
<reference evidence="6 7" key="1">
    <citation type="submission" date="2018-02" db="EMBL/GenBank/DDBJ databases">
        <title>Genomic Encyclopedia of Archaeal and Bacterial Type Strains, Phase II (KMG-II): from individual species to whole genera.</title>
        <authorList>
            <person name="Goeker M."/>
        </authorList>
    </citation>
    <scope>NUCLEOTIDE SEQUENCE [LARGE SCALE GENOMIC DNA]</scope>
    <source>
        <strain evidence="6 7">DSM 29526</strain>
    </source>
</reference>
<dbReference type="SUPFAM" id="SSF46785">
    <property type="entry name" value="Winged helix' DNA-binding domain"/>
    <property type="match status" value="1"/>
</dbReference>
<keyword evidence="2" id="KW-0547">Nucleotide-binding</keyword>
<keyword evidence="7" id="KW-1185">Reference proteome</keyword>
<dbReference type="PANTHER" id="PTHR13504">
    <property type="entry name" value="FIDO DOMAIN-CONTAINING PROTEIN DDB_G0283145"/>
    <property type="match status" value="1"/>
</dbReference>
<dbReference type="InterPro" id="IPR040198">
    <property type="entry name" value="Fido_containing"/>
</dbReference>
<dbReference type="SUPFAM" id="SSF140931">
    <property type="entry name" value="Fic-like"/>
    <property type="match status" value="1"/>
</dbReference>
<sequence length="352" mass="41084">MELKLNFDFATTQRIIRKIGYIDSFKGRWAGLELSESKLLKELKQIATIASIGSSTRIEGATLSNEEVKELLKSVSIGSLKDRDEQEVYGYYEVLELILDSYPEIDIRVNHIHHLHNLLLKASTKDEYHRGGFKQLSNKVVANYPDGEQKIIFNTTEPHLVVNEMEAIVGWTNQELEKDEIHPLIVISAFVYEFLSIHPYQDGNGRLSRLLTTLLLLKNGYDFMMYASMETEIEKRKKQYYNVLMECQRKRGSGEEKIGVWVEFFLNTLQESIEILESRYDEIKNKKSYLTDRQQQIIRFIEDQEPVKVSDIHSAFMDTTIYTIRKEVEYLKKENIIQQVGKGKATIYYKKK</sequence>